<dbReference type="EMBL" id="CP141614">
    <property type="protein sequence ID" value="WRP13509.1"/>
    <property type="molecule type" value="Genomic_DNA"/>
</dbReference>
<gene>
    <name evidence="1" type="ORF">VLY81_08595</name>
</gene>
<proteinExistence type="predicted"/>
<keyword evidence="2" id="KW-1185">Reference proteome</keyword>
<sequence length="96" mass="10549">MARRGKGWLAGAARALDLPPEAFGETRIEMVGRRRLLIENHRGLLAFSSREVVVDTPNGRVAVAGRGFVIEAIRPDRLRIAGLIEEVRLGQRHGAV</sequence>
<accession>A0ABZ1BL15</accession>
<dbReference type="Pfam" id="PF07873">
    <property type="entry name" value="YabP"/>
    <property type="match status" value="1"/>
</dbReference>
<dbReference type="InterPro" id="IPR022476">
    <property type="entry name" value="Spore_YabP/YqfC"/>
</dbReference>
<name>A0ABZ1BL15_9FIRM</name>
<evidence type="ECO:0000313" key="2">
    <source>
        <dbReference type="Proteomes" id="UP001333102"/>
    </source>
</evidence>
<dbReference type="Proteomes" id="UP001333102">
    <property type="component" value="Chromosome"/>
</dbReference>
<protein>
    <submittedName>
        <fullName evidence="1">YabP/YqfC family sporulation protein</fullName>
    </submittedName>
</protein>
<dbReference type="RefSeq" id="WP_324667754.1">
    <property type="nucleotide sequence ID" value="NZ_CP141614.1"/>
</dbReference>
<reference evidence="2" key="1">
    <citation type="submission" date="2023-12" db="EMBL/GenBank/DDBJ databases">
        <title>Novel isolates from deep terrestrial aquifers shed light on the physiology and ecology of the class Limnochordia.</title>
        <authorList>
            <person name="Karnachuk O.V."/>
            <person name="Lukina A.P."/>
            <person name="Avakyan M.R."/>
            <person name="Kadnikov V."/>
            <person name="Begmatov S."/>
            <person name="Beletsky A.V."/>
            <person name="Mardanov A.V."/>
            <person name="Ravin N.V."/>
        </authorList>
    </citation>
    <scope>NUCLEOTIDE SEQUENCE [LARGE SCALE GENOMIC DNA]</scope>
    <source>
        <strain evidence="2">LN</strain>
    </source>
</reference>
<evidence type="ECO:0000313" key="1">
    <source>
        <dbReference type="EMBL" id="WRP13509.1"/>
    </source>
</evidence>
<organism evidence="1 2">
    <name type="scientific">Geochorda subterranea</name>
    <dbReference type="NCBI Taxonomy" id="3109564"/>
    <lineage>
        <taxon>Bacteria</taxon>
        <taxon>Bacillati</taxon>
        <taxon>Bacillota</taxon>
        <taxon>Limnochordia</taxon>
        <taxon>Limnochordales</taxon>
        <taxon>Geochordaceae</taxon>
        <taxon>Geochorda</taxon>
    </lineage>
</organism>